<dbReference type="Gene3D" id="3.40.50.11380">
    <property type="match status" value="1"/>
</dbReference>
<dbReference type="Gene3D" id="3.40.50.2000">
    <property type="entry name" value="Glycogen Phosphorylase B"/>
    <property type="match status" value="1"/>
</dbReference>
<dbReference type="EMBL" id="FLUO01000001">
    <property type="protein sequence ID" value="SBW01722.1"/>
    <property type="molecule type" value="Genomic_DNA"/>
</dbReference>
<feature type="domain" description="O-GlcNAc transferase C-terminal" evidence="5">
    <location>
        <begin position="274"/>
        <end position="424"/>
    </location>
</feature>
<keyword evidence="2 6" id="KW-0808">Transferase</keyword>
<evidence type="ECO:0000259" key="5">
    <source>
        <dbReference type="Pfam" id="PF13844"/>
    </source>
</evidence>
<protein>
    <submittedName>
        <fullName evidence="6">Predicted O-linked N-acetylglucosamine transferase</fullName>
    </submittedName>
</protein>
<dbReference type="GO" id="GO:0016740">
    <property type="term" value="F:transferase activity"/>
    <property type="evidence" value="ECO:0007669"/>
    <property type="project" value="UniProtKB-KW"/>
</dbReference>
<organism evidence="6">
    <name type="scientific">uncultured Alphaproteobacteria bacterium</name>
    <dbReference type="NCBI Taxonomy" id="91750"/>
    <lineage>
        <taxon>Bacteria</taxon>
        <taxon>Pseudomonadati</taxon>
        <taxon>Pseudomonadota</taxon>
        <taxon>Alphaproteobacteria</taxon>
        <taxon>environmental samples</taxon>
    </lineage>
</organism>
<evidence type="ECO:0000256" key="1">
    <source>
        <dbReference type="ARBA" id="ARBA00004922"/>
    </source>
</evidence>
<feature type="domain" description="O-GlcNAc transferase C-terminal" evidence="5">
    <location>
        <begin position="439"/>
        <end position="619"/>
    </location>
</feature>
<evidence type="ECO:0000256" key="3">
    <source>
        <dbReference type="ARBA" id="ARBA00022737"/>
    </source>
</evidence>
<dbReference type="InterPro" id="IPR029489">
    <property type="entry name" value="OGT/SEC/SPY_C"/>
</dbReference>
<name>A0A212JQM4_9PROT</name>
<accession>A0A212JQM4</accession>
<dbReference type="AlphaFoldDB" id="A0A212JQM4"/>
<reference evidence="6" key="1">
    <citation type="submission" date="2016-04" db="EMBL/GenBank/DDBJ databases">
        <authorList>
            <person name="Evans L.H."/>
            <person name="Alamgir A."/>
            <person name="Owens N."/>
            <person name="Weber N.D."/>
            <person name="Virtaneva K."/>
            <person name="Barbian K."/>
            <person name="Babar A."/>
            <person name="Rosenke K."/>
        </authorList>
    </citation>
    <scope>NUCLEOTIDE SEQUENCE</scope>
    <source>
        <strain evidence="6">86</strain>
    </source>
</reference>
<dbReference type="SUPFAM" id="SSF48452">
    <property type="entry name" value="TPR-like"/>
    <property type="match status" value="1"/>
</dbReference>
<keyword evidence="3" id="KW-0677">Repeat</keyword>
<evidence type="ECO:0000313" key="6">
    <source>
        <dbReference type="EMBL" id="SBW01722.1"/>
    </source>
</evidence>
<keyword evidence="4" id="KW-0802">TPR repeat</keyword>
<dbReference type="Gene3D" id="1.25.40.10">
    <property type="entry name" value="Tetratricopeptide repeat domain"/>
    <property type="match status" value="2"/>
</dbReference>
<comment type="pathway">
    <text evidence="1">Protein modification; protein glycosylation.</text>
</comment>
<evidence type="ECO:0000256" key="4">
    <source>
        <dbReference type="ARBA" id="ARBA00022803"/>
    </source>
</evidence>
<dbReference type="PANTHER" id="PTHR44998:SF1">
    <property type="entry name" value="UDP-N-ACETYLGLUCOSAMINE--PEPTIDE N-ACETYLGLUCOSAMINYLTRANSFERASE 110 KDA SUBUNIT"/>
    <property type="match status" value="1"/>
</dbReference>
<gene>
    <name evidence="6" type="ORF">KL86APRO_11478</name>
</gene>
<dbReference type="InterPro" id="IPR011990">
    <property type="entry name" value="TPR-like_helical_dom_sf"/>
</dbReference>
<sequence length="637" mass="68512">MPSPAKPSPAQFAAAMRRLEAAIAADPGNARARHTLALMLLERDRRAEARAHLEAALAARFAPAAFALGRMAMEDGDLTRAENLLRASGSAPALAVDSAFVLAEVLTRQGRRPEAAATLDWVIAQNPPSPAPYVNLCDLLIDANADAALAVAEAGLARFAKVPRLLDLYGRALALLGRHDEAVAAFRRIPGRMPLAVLGRLLDALRQSARWDEEDAVLAELRARLARGERPEGAFAFPAQAFGFDGSELRRISELVMAPFAEVTPLPPRPEPRREGPLVVGYLSPDFRDHAIAHVFTDTFAAHDPARVRAVAFSVGPDDGSAARAAFVDAARPFVDLSGLSDRAAAERIRAEGTDILVDLALYTRFQRPGIAAYRPAPVQAAWLGLPATTGAPWFRYLLVDDIVAPPAHADRFSETLIRLPHGYHPARRRAPLPPAPPRAELGLPADAVVFACFNARLKIDGDTFAAWMEILAAVPGSVLWLRRAPDAVTARYRDRAAALGVDPARLAFAGRVPNLEDHFARVRQADLMLDCLIYGAHTTCLDALRAGVPMLTVMGNCFAARVGASLLTRAGLPELVMPDRAAFVAEAIRLGNDPAARAGLREKLARAVPASKIFDPEAQARALEDAYAAMWANRRA</sequence>
<proteinExistence type="predicted"/>
<evidence type="ECO:0000256" key="2">
    <source>
        <dbReference type="ARBA" id="ARBA00022679"/>
    </source>
</evidence>
<dbReference type="PANTHER" id="PTHR44998">
    <property type="match status" value="1"/>
</dbReference>
<dbReference type="Pfam" id="PF13844">
    <property type="entry name" value="Glyco_transf_41"/>
    <property type="match status" value="2"/>
</dbReference>